<dbReference type="EMBL" id="KZ613507">
    <property type="protein sequence ID" value="PMD16263.1"/>
    <property type="molecule type" value="Genomic_DNA"/>
</dbReference>
<dbReference type="GO" id="GO:0005737">
    <property type="term" value="C:cytoplasm"/>
    <property type="evidence" value="ECO:0007669"/>
    <property type="project" value="UniProtKB-SubCell"/>
</dbReference>
<dbReference type="CDD" id="cd04741">
    <property type="entry name" value="DHOD_1A_like"/>
    <property type="match status" value="1"/>
</dbReference>
<evidence type="ECO:0000256" key="3">
    <source>
        <dbReference type="ARBA" id="ARBA00004725"/>
    </source>
</evidence>
<comment type="cofactor">
    <cofactor evidence="1 11">
        <name>FMN</name>
        <dbReference type="ChEBI" id="CHEBI:58210"/>
    </cofactor>
</comment>
<dbReference type="InterPro" id="IPR050074">
    <property type="entry name" value="DHO_dehydrogenase"/>
</dbReference>
<comment type="similarity">
    <text evidence="4 11">Belongs to the dihydroorotate dehydrogenase family. Type 1 subfamily.</text>
</comment>
<name>A0A2J6PQH2_9HELO</name>
<dbReference type="Gene3D" id="3.20.20.70">
    <property type="entry name" value="Aldolase class I"/>
    <property type="match status" value="1"/>
</dbReference>
<dbReference type="UniPathway" id="UPA00070"/>
<evidence type="ECO:0000256" key="1">
    <source>
        <dbReference type="ARBA" id="ARBA00001917"/>
    </source>
</evidence>
<evidence type="ECO:0000259" key="12">
    <source>
        <dbReference type="Pfam" id="PF01180"/>
    </source>
</evidence>
<keyword evidence="8 11" id="KW-0288">FMN</keyword>
<reference evidence="13 14" key="1">
    <citation type="submission" date="2016-05" db="EMBL/GenBank/DDBJ databases">
        <title>A degradative enzymes factory behind the ericoid mycorrhizal symbiosis.</title>
        <authorList>
            <consortium name="DOE Joint Genome Institute"/>
            <person name="Martino E."/>
            <person name="Morin E."/>
            <person name="Grelet G."/>
            <person name="Kuo A."/>
            <person name="Kohler A."/>
            <person name="Daghino S."/>
            <person name="Barry K."/>
            <person name="Choi C."/>
            <person name="Cichocki N."/>
            <person name="Clum A."/>
            <person name="Copeland A."/>
            <person name="Hainaut M."/>
            <person name="Haridas S."/>
            <person name="Labutti K."/>
            <person name="Lindquist E."/>
            <person name="Lipzen A."/>
            <person name="Khouja H.-R."/>
            <person name="Murat C."/>
            <person name="Ohm R."/>
            <person name="Olson A."/>
            <person name="Spatafora J."/>
            <person name="Veneault-Fourrey C."/>
            <person name="Henrissat B."/>
            <person name="Grigoriev I."/>
            <person name="Martin F."/>
            <person name="Perotto S."/>
        </authorList>
    </citation>
    <scope>NUCLEOTIDE SEQUENCE [LARGE SCALE GENOMIC DNA]</scope>
    <source>
        <strain evidence="13 14">UAMH 7357</strain>
    </source>
</reference>
<evidence type="ECO:0000256" key="5">
    <source>
        <dbReference type="ARBA" id="ARBA00021374"/>
    </source>
</evidence>
<keyword evidence="14" id="KW-1185">Reference proteome</keyword>
<gene>
    <name evidence="13" type="ORF">NA56DRAFT_580766</name>
</gene>
<dbReference type="InterPro" id="IPR005720">
    <property type="entry name" value="Dihydroorotate_DH_cat"/>
</dbReference>
<comment type="subcellular location">
    <subcellularLocation>
        <location evidence="2 11">Cytoplasm</location>
    </subcellularLocation>
</comment>
<feature type="domain" description="Dihydroorotate dehydrogenase catalytic" evidence="12">
    <location>
        <begin position="153"/>
        <end position="345"/>
    </location>
</feature>
<proteinExistence type="inferred from homology"/>
<dbReference type="Proteomes" id="UP000235672">
    <property type="component" value="Unassembled WGS sequence"/>
</dbReference>
<dbReference type="Pfam" id="PF01180">
    <property type="entry name" value="DHO_dh"/>
    <property type="match status" value="1"/>
</dbReference>
<dbReference type="Gene3D" id="2.30.26.10">
    <property type="entry name" value="Dihydroorotate Dehydrogenase A, chain A, domain 2"/>
    <property type="match status" value="1"/>
</dbReference>
<comment type="subunit">
    <text evidence="11">Homodimer.</text>
</comment>
<dbReference type="PANTHER" id="PTHR48109:SF1">
    <property type="entry name" value="DIHYDROOROTATE DEHYDROGENASE (FUMARATE)"/>
    <property type="match status" value="1"/>
</dbReference>
<evidence type="ECO:0000256" key="2">
    <source>
        <dbReference type="ARBA" id="ARBA00004496"/>
    </source>
</evidence>
<organism evidence="13 14">
    <name type="scientific">Hyaloscypha hepaticicola</name>
    <dbReference type="NCBI Taxonomy" id="2082293"/>
    <lineage>
        <taxon>Eukaryota</taxon>
        <taxon>Fungi</taxon>
        <taxon>Dikarya</taxon>
        <taxon>Ascomycota</taxon>
        <taxon>Pezizomycotina</taxon>
        <taxon>Leotiomycetes</taxon>
        <taxon>Helotiales</taxon>
        <taxon>Hyaloscyphaceae</taxon>
        <taxon>Hyaloscypha</taxon>
    </lineage>
</organism>
<comment type="pathway">
    <text evidence="3 11">Pyrimidine metabolism; UMP biosynthesis via de novo pathway.</text>
</comment>
<evidence type="ECO:0000256" key="8">
    <source>
        <dbReference type="ARBA" id="ARBA00022643"/>
    </source>
</evidence>
<dbReference type="GO" id="GO:0044205">
    <property type="term" value="P:'de novo' UMP biosynthetic process"/>
    <property type="evidence" value="ECO:0007669"/>
    <property type="project" value="UniProtKB-UniPathway"/>
</dbReference>
<protein>
    <recommendedName>
        <fullName evidence="5 11">Dihydroorotate dehydrogenase (fumarate)</fullName>
        <ecNumber evidence="11">1.3.98.1</ecNumber>
    </recommendedName>
    <alternativeName>
        <fullName evidence="11">Dihydroorotate oxidase</fullName>
    </alternativeName>
</protein>
<keyword evidence="7 11" id="KW-0285">Flavoprotein</keyword>
<keyword evidence="6 11" id="KW-0963">Cytoplasm</keyword>
<dbReference type="GO" id="GO:1990663">
    <property type="term" value="F:dihydroorotate dehydrogenase (fumarate) activity"/>
    <property type="evidence" value="ECO:0007669"/>
    <property type="project" value="UniProtKB-EC"/>
</dbReference>
<comment type="function">
    <text evidence="11">Catalyzes the conversion of dihydroorotate to orotate with fumarate as the electron acceptor.</text>
</comment>
<accession>A0A2J6PQH2</accession>
<dbReference type="STRING" id="1745343.A0A2J6PQH2"/>
<evidence type="ECO:0000256" key="7">
    <source>
        <dbReference type="ARBA" id="ARBA00022630"/>
    </source>
</evidence>
<evidence type="ECO:0000256" key="10">
    <source>
        <dbReference type="ARBA" id="ARBA00023002"/>
    </source>
</evidence>
<evidence type="ECO:0000256" key="4">
    <source>
        <dbReference type="ARBA" id="ARBA00008008"/>
    </source>
</evidence>
<dbReference type="InterPro" id="IPR013785">
    <property type="entry name" value="Aldolase_TIM"/>
</dbReference>
<dbReference type="EC" id="1.3.98.1" evidence="11"/>
<dbReference type="SUPFAM" id="SSF51395">
    <property type="entry name" value="FMN-linked oxidoreductases"/>
    <property type="match status" value="1"/>
</dbReference>
<dbReference type="AlphaFoldDB" id="A0A2J6PQH2"/>
<dbReference type="GO" id="GO:0006207">
    <property type="term" value="P:'de novo' pyrimidine nucleobase biosynthetic process"/>
    <property type="evidence" value="ECO:0007669"/>
    <property type="project" value="TreeGrafter"/>
</dbReference>
<keyword evidence="10 11" id="KW-0560">Oxidoreductase</keyword>
<evidence type="ECO:0000256" key="6">
    <source>
        <dbReference type="ARBA" id="ARBA00022490"/>
    </source>
</evidence>
<evidence type="ECO:0000256" key="9">
    <source>
        <dbReference type="ARBA" id="ARBA00022975"/>
    </source>
</evidence>
<dbReference type="OrthoDB" id="14784at2759"/>
<dbReference type="PANTHER" id="PTHR48109">
    <property type="entry name" value="DIHYDROOROTATE DEHYDROGENASE (QUINONE), MITOCHONDRIAL-RELATED"/>
    <property type="match status" value="1"/>
</dbReference>
<dbReference type="InterPro" id="IPR023359">
    <property type="entry name" value="Dihydro_DH_chainA_dom2"/>
</dbReference>
<comment type="catalytic activity">
    <reaction evidence="11">
        <text>(S)-dihydroorotate + fumarate = orotate + succinate</text>
        <dbReference type="Rhea" id="RHEA:30059"/>
        <dbReference type="ChEBI" id="CHEBI:29806"/>
        <dbReference type="ChEBI" id="CHEBI:30031"/>
        <dbReference type="ChEBI" id="CHEBI:30839"/>
        <dbReference type="ChEBI" id="CHEBI:30864"/>
        <dbReference type="EC" id="1.3.98.1"/>
    </reaction>
</comment>
<sequence length="353" mass="36976">MGSKISISPALLNSSNPWATTKEDLAALYACPYTGAVTIRTSLWKAFNQHASTHQYTFFSSSTGHATTLIDVTTFPEGRGLVCDGDTSSLNTLGYSPIAFEECVEMLVRMSQEGILSLSSPSAPKPFIVSVTGSAGEVGRCCGFLIKGKKSRGLKLMMEINLSCPNIPEKPPPAYDGAALTEYIDAIAKVKSSAQHASGKSLHVGIKTPPYTFHGQFQTLISALETSSRIHEGGCPISFITATNTLGSCLVLDSENKPALGSVTGEGTGGMAGDALHPLALGNVKTIRGLLDKSKFEDLRRIAIIGIGGVKDAAGFQRMRSVGADAVGVGTALGREGVKIFEKIAVGAGLKIH</sequence>
<evidence type="ECO:0000256" key="11">
    <source>
        <dbReference type="RuleBase" id="RU364042"/>
    </source>
</evidence>
<evidence type="ECO:0000313" key="14">
    <source>
        <dbReference type="Proteomes" id="UP000235672"/>
    </source>
</evidence>
<evidence type="ECO:0000313" key="13">
    <source>
        <dbReference type="EMBL" id="PMD16263.1"/>
    </source>
</evidence>
<keyword evidence="9 11" id="KW-0665">Pyrimidine biosynthesis</keyword>
<dbReference type="InterPro" id="IPR033886">
    <property type="entry name" value="DHOD_1A"/>
</dbReference>